<dbReference type="InterPro" id="IPR011989">
    <property type="entry name" value="ARM-like"/>
</dbReference>
<dbReference type="InterPro" id="IPR033162">
    <property type="entry name" value="TBCD"/>
</dbReference>
<dbReference type="PANTHER" id="PTHR12658">
    <property type="entry name" value="BETA-TUBULIN COFACTOR D"/>
    <property type="match status" value="1"/>
</dbReference>
<dbReference type="Pfam" id="PF23579">
    <property type="entry name" value="ARM_TBCD"/>
    <property type="match status" value="1"/>
</dbReference>
<evidence type="ECO:0000256" key="4">
    <source>
        <dbReference type="PROSITE-ProRule" id="PRU00103"/>
    </source>
</evidence>
<dbReference type="FunCoup" id="E4WTD1">
    <property type="interactions" value="813"/>
</dbReference>
<dbReference type="GO" id="GO:0005096">
    <property type="term" value="F:GTPase activator activity"/>
    <property type="evidence" value="ECO:0007669"/>
    <property type="project" value="InterPro"/>
</dbReference>
<evidence type="ECO:0000256" key="3">
    <source>
        <dbReference type="ARBA" id="ARBA00023186"/>
    </source>
</evidence>
<dbReference type="Pfam" id="PF12612">
    <property type="entry name" value="TFCD_C"/>
    <property type="match status" value="1"/>
</dbReference>
<feature type="domain" description="Tubulin-folding cofactor D ARM repeats" evidence="6">
    <location>
        <begin position="323"/>
        <end position="547"/>
    </location>
</feature>
<dbReference type="OrthoDB" id="10253476at2759"/>
<dbReference type="GO" id="GO:0007021">
    <property type="term" value="P:tubulin complex assembly"/>
    <property type="evidence" value="ECO:0007669"/>
    <property type="project" value="InterPro"/>
</dbReference>
<dbReference type="EMBL" id="FN653016">
    <property type="protein sequence ID" value="CBY07002.1"/>
    <property type="molecule type" value="Genomic_DNA"/>
</dbReference>
<evidence type="ECO:0000259" key="6">
    <source>
        <dbReference type="Pfam" id="PF25767"/>
    </source>
</evidence>
<keyword evidence="3" id="KW-0143">Chaperone</keyword>
<evidence type="ECO:0000313" key="7">
    <source>
        <dbReference type="EMBL" id="CBY07002.1"/>
    </source>
</evidence>
<comment type="similarity">
    <text evidence="1">Belongs to the TBCD family.</text>
</comment>
<dbReference type="InterPro" id="IPR058033">
    <property type="entry name" value="ARM_TBCD_2nd"/>
</dbReference>
<dbReference type="GO" id="GO:0007023">
    <property type="term" value="P:post-chaperonin tubulin folding pathway"/>
    <property type="evidence" value="ECO:0007669"/>
    <property type="project" value="InterPro"/>
</dbReference>
<protein>
    <recommendedName>
        <fullName evidence="2">Tubulin-specific chaperone D</fullName>
    </recommendedName>
</protein>
<dbReference type="PANTHER" id="PTHR12658:SF0">
    <property type="entry name" value="TUBULIN-SPECIFIC CHAPERONE D"/>
    <property type="match status" value="1"/>
</dbReference>
<dbReference type="GO" id="GO:0000226">
    <property type="term" value="P:microtubule cytoskeleton organization"/>
    <property type="evidence" value="ECO:0007669"/>
    <property type="project" value="TreeGrafter"/>
</dbReference>
<organism evidence="7">
    <name type="scientific">Oikopleura dioica</name>
    <name type="common">Tunicate</name>
    <dbReference type="NCBI Taxonomy" id="34765"/>
    <lineage>
        <taxon>Eukaryota</taxon>
        <taxon>Metazoa</taxon>
        <taxon>Chordata</taxon>
        <taxon>Tunicata</taxon>
        <taxon>Appendicularia</taxon>
        <taxon>Copelata</taxon>
        <taxon>Oikopleuridae</taxon>
        <taxon>Oikopleura</taxon>
    </lineage>
</organism>
<dbReference type="Proteomes" id="UP000001307">
    <property type="component" value="Unassembled WGS sequence"/>
</dbReference>
<feature type="repeat" description="HEAT" evidence="4">
    <location>
        <begin position="387"/>
        <end position="423"/>
    </location>
</feature>
<dbReference type="GO" id="GO:0048487">
    <property type="term" value="F:beta-tubulin binding"/>
    <property type="evidence" value="ECO:0007669"/>
    <property type="project" value="InterPro"/>
</dbReference>
<feature type="domain" description="Tubulin-folding cofactor D C-terminal" evidence="5">
    <location>
        <begin position="912"/>
        <end position="1087"/>
    </location>
</feature>
<dbReference type="PROSITE" id="PS50077">
    <property type="entry name" value="HEAT_REPEAT"/>
    <property type="match status" value="1"/>
</dbReference>
<dbReference type="SUPFAM" id="SSF48371">
    <property type="entry name" value="ARM repeat"/>
    <property type="match status" value="2"/>
</dbReference>
<dbReference type="Pfam" id="PF25767">
    <property type="entry name" value="ARM_TBCD_2nd"/>
    <property type="match status" value="1"/>
</dbReference>
<evidence type="ECO:0000259" key="5">
    <source>
        <dbReference type="Pfam" id="PF12612"/>
    </source>
</evidence>
<dbReference type="InterPro" id="IPR022577">
    <property type="entry name" value="TBCD_C"/>
</dbReference>
<dbReference type="InParanoid" id="E4WTD1"/>
<name>E4WTD1_OIKDI</name>
<keyword evidence="8" id="KW-1185">Reference proteome</keyword>
<evidence type="ECO:0000256" key="2">
    <source>
        <dbReference type="ARBA" id="ARBA00015003"/>
    </source>
</evidence>
<sequence>MGAENLPVNYDQSKDFETKSFNANPAVQFTNKCLTELVEAVSLDARQPEITNANREELYRQWWFRSGLFKFQENPVLLDPILPSLFEKLFANLMSFKMTESGEFVNIDGYLLQARYVVYMMHTRKCKKVDKYFPHEVIHLRLILSYFDAIKKFEKTFNEFVAAGEFSREDSPDFTRKGIHDSYLMIVAWLSSLMRIPFSFEKINPHFRAKVIDICKEFITHTGTTGDMACMCLARYYSRSDSSLTDGHITEIIEQVSSSIDNSEYAVKRVYAVVGSLKFLCYLYKVGPKEKLRELNEQVFEVVQKVADLYEEIYDEKLKDSTVQRFLSKLAGRIALTELKARQAKWKYNRGSRILGVQRQTIDEVPDLEPEADEEEDVEISETVEAVLSLLINCLSDSSTMVRWNAAKHLGRVTERLDADNASILLGEILNMLDDNNAENSWHGGCSALAEFSRRNMITQEHIAISITKIKEGLCYDKRRGEGSVGSNVRDAACYASWTFARGFHPAHLKDYIEDSVKTLITTACFDKEVSCRKAAQAALQENIGRLPLEFIPNALDLNQLLNFQTIAQLSSAAQVGAQIAIDFPEYRAGIIEYLATNRAVHWELEVRQAAAKSIATTLNNDDCLKLFRKHLPALLEQGLTKNNDFILHGAVMTLSTTYDFFIALEDESVKLKVQKILDELINSRHFSNPASFSYILRPSILDLLKVYAAEAKKTQNFDNFVEWIDSIQASVMKMGQLPDALVELGLRGLCQSITPAIEILICALPEEKQLEICEGLIGQITSKKATILESARICACYLIKSYKVVKKSQIFELFHLVTEGVRLDTKTNPTRHYFVDLRAELMQYSLDSLLSITANQNTLDTIGETIVISLDDYTRNQRGDIGSHVRLAALKGIQQLCGVLPQLKIETVLLLVGKTLQQGAEKILRVREEAARTLIAIRVHKNLHPDMECLFDLFKIKDDSRESFKQIWISKWGAENMFPAYSKLLKLKSFQRQILQGLIVSAGDLTQSLSQNAFKAANTFMDECEEEQLETVLDHICSLWDEKPALLGKPMLKVLEEFLAREYFEDVEESKKLEEIFELCIKYTKAKDSQNAINAISCLNGMARMDVFYERAFARFKQLLANKKPFIRYQTAEKLLQNYEILSITRDIPASVTQALRETDWVDDSKDIDFFKETSKAIISQFLQAA</sequence>
<evidence type="ECO:0000256" key="1">
    <source>
        <dbReference type="ARBA" id="ARBA00006853"/>
    </source>
</evidence>
<dbReference type="AlphaFoldDB" id="E4WTD1"/>
<reference evidence="7" key="1">
    <citation type="journal article" date="2010" name="Science">
        <title>Plasticity of animal genome architecture unmasked by rapid evolution of a pelagic tunicate.</title>
        <authorList>
            <person name="Denoeud F."/>
            <person name="Henriet S."/>
            <person name="Mungpakdee S."/>
            <person name="Aury J.M."/>
            <person name="Da Silva C."/>
            <person name="Brinkmann H."/>
            <person name="Mikhaleva J."/>
            <person name="Olsen L.C."/>
            <person name="Jubin C."/>
            <person name="Canestro C."/>
            <person name="Bouquet J.M."/>
            <person name="Danks G."/>
            <person name="Poulain J."/>
            <person name="Campsteijn C."/>
            <person name="Adamski M."/>
            <person name="Cross I."/>
            <person name="Yadetie F."/>
            <person name="Muffato M."/>
            <person name="Louis A."/>
            <person name="Butcher S."/>
            <person name="Tsagkogeorga G."/>
            <person name="Konrad A."/>
            <person name="Singh S."/>
            <person name="Jensen M.F."/>
            <person name="Cong E.H."/>
            <person name="Eikeseth-Otteraa H."/>
            <person name="Noel B."/>
            <person name="Anthouard V."/>
            <person name="Porcel B.M."/>
            <person name="Kachouri-Lafond R."/>
            <person name="Nishino A."/>
            <person name="Ugolini M."/>
            <person name="Chourrout P."/>
            <person name="Nishida H."/>
            <person name="Aasland R."/>
            <person name="Huzurbazar S."/>
            <person name="Westhof E."/>
            <person name="Delsuc F."/>
            <person name="Lehrach H."/>
            <person name="Reinhardt R."/>
            <person name="Weissenbach J."/>
            <person name="Roy S.W."/>
            <person name="Artiguenave F."/>
            <person name="Postlethwait J.H."/>
            <person name="Manak J.R."/>
            <person name="Thompson E.M."/>
            <person name="Jaillon O."/>
            <person name="Du Pasquier L."/>
            <person name="Boudinot P."/>
            <person name="Liberles D.A."/>
            <person name="Volff J.N."/>
            <person name="Philippe H."/>
            <person name="Lenhard B."/>
            <person name="Roest Crollius H."/>
            <person name="Wincker P."/>
            <person name="Chourrout D."/>
        </authorList>
    </citation>
    <scope>NUCLEOTIDE SEQUENCE [LARGE SCALE GENOMIC DNA]</scope>
</reference>
<dbReference type="InterPro" id="IPR016024">
    <property type="entry name" value="ARM-type_fold"/>
</dbReference>
<gene>
    <name evidence="7" type="ORF">GSOID_T00006081001</name>
</gene>
<proteinExistence type="inferred from homology"/>
<dbReference type="Gene3D" id="1.25.10.10">
    <property type="entry name" value="Leucine-rich Repeat Variant"/>
    <property type="match status" value="2"/>
</dbReference>
<evidence type="ECO:0000313" key="8">
    <source>
        <dbReference type="Proteomes" id="UP000001307"/>
    </source>
</evidence>
<dbReference type="InterPro" id="IPR021133">
    <property type="entry name" value="HEAT_type_2"/>
</dbReference>
<accession>E4WTD1</accession>